<name>A0A1F6CDE2_HANXR</name>
<sequence>MAALFAKGTIRYCIDTPYVAENLALAYDTVWPFLREDREVISRAQALGLGVQGPEDVVGLIEEMLACLLQCILDLGARSNLPRESEGALVILRGLDRADAQGVMDWLYDEGPDRLRTFGVNDFFPDGMPHEATGGYNSIHYNGLFDLEYLLRGLRTLHPRAYPESRYPSLMDDPRVPRVARTPHEVTMIGKSFFQYGDGGAPGTNASGRATSSRAGSIVLTEDCFHDGLRRETLERAAAFTGDPEVRGVREAVKNRRHRRIGTTVHDGVGVAILRTGETPERAAVGIFYGDVTVHRHRDLLDVQLYAFERPFLTDLGYPQSWATPSKWEGNWATHNTVWGIIPGVPSGGFAGRGRLVRTLFADGVQVLDIEAERWAWDRERKRWYKPGVTYRRLVALVETDGQGAALVDLSRVRGGTEHWRVCRGLEGGFATEGFALTPRSGTVAGPEGRRGALEGLAHPDYEGLACMDDVAWGRALPSWKGGWESRIEPGVHLDLHQARVSFSTELMTARATAVMGKPEESNYEYRAAIWRRQPTDEKEVTCVDLVFEPRAGEATLAHARGIPAVEGEVSASGLELMTRGGRRVAIYWSPESGPEGATRFSDGTTLHGALGVVVDGQAYGSGATALQAQGKGWTFEGARQRGRIVALDRKARTVDVEGLRDVRAGDHVVVNPEGRGHNYGVEGVEALSDGRLRLKLDVTSLLGRAPVVSADAQQITLGRNLLTRTGNLHRTRLAPDGDGAWAEIAEAANLGTSGWGSEETTFWLEARQGDAEKMKTLAAGTWVSVVDYVAGDEALFEPVRGGQ</sequence>
<dbReference type="AlphaFoldDB" id="A0A1F6CDE2"/>
<proteinExistence type="predicted"/>
<protein>
    <submittedName>
        <fullName evidence="1">Uncharacterized protein</fullName>
    </submittedName>
</protein>
<evidence type="ECO:0000313" key="1">
    <source>
        <dbReference type="EMBL" id="OGG47199.1"/>
    </source>
</evidence>
<dbReference type="EMBL" id="MFKF01000268">
    <property type="protein sequence ID" value="OGG47199.1"/>
    <property type="molecule type" value="Genomic_DNA"/>
</dbReference>
<dbReference type="Proteomes" id="UP000178606">
    <property type="component" value="Unassembled WGS sequence"/>
</dbReference>
<organism evidence="1 2">
    <name type="scientific">Handelsmanbacteria sp. (strain RIFCSPLOWO2_12_FULL_64_10)</name>
    <dbReference type="NCBI Taxonomy" id="1817868"/>
    <lineage>
        <taxon>Bacteria</taxon>
        <taxon>Candidatus Handelsmaniibacteriota</taxon>
    </lineage>
</organism>
<gene>
    <name evidence="1" type="ORF">A3F84_14610</name>
</gene>
<evidence type="ECO:0000313" key="2">
    <source>
        <dbReference type="Proteomes" id="UP000178606"/>
    </source>
</evidence>
<reference evidence="1 2" key="1">
    <citation type="journal article" date="2016" name="Nat. Commun.">
        <title>Thousands of microbial genomes shed light on interconnected biogeochemical processes in an aquifer system.</title>
        <authorList>
            <person name="Anantharaman K."/>
            <person name="Brown C.T."/>
            <person name="Hug L.A."/>
            <person name="Sharon I."/>
            <person name="Castelle C.J."/>
            <person name="Probst A.J."/>
            <person name="Thomas B.C."/>
            <person name="Singh A."/>
            <person name="Wilkins M.J."/>
            <person name="Karaoz U."/>
            <person name="Brodie E.L."/>
            <person name="Williams K.H."/>
            <person name="Hubbard S.S."/>
            <person name="Banfield J.F."/>
        </authorList>
    </citation>
    <scope>NUCLEOTIDE SEQUENCE [LARGE SCALE GENOMIC DNA]</scope>
    <source>
        <strain evidence="2">RIFCSPLOWO2_12_FULL_64_10</strain>
    </source>
</reference>
<comment type="caution">
    <text evidence="1">The sequence shown here is derived from an EMBL/GenBank/DDBJ whole genome shotgun (WGS) entry which is preliminary data.</text>
</comment>
<dbReference type="Gene3D" id="2.70.98.70">
    <property type="match status" value="1"/>
</dbReference>
<dbReference type="GO" id="GO:0016829">
    <property type="term" value="F:lyase activity"/>
    <property type="evidence" value="ECO:0007669"/>
    <property type="project" value="InterPro"/>
</dbReference>
<accession>A0A1F6CDE2</accession>